<dbReference type="Pfam" id="PF08416">
    <property type="entry name" value="PTB"/>
    <property type="match status" value="1"/>
</dbReference>
<dbReference type="SUPFAM" id="SSF50729">
    <property type="entry name" value="PH domain-like"/>
    <property type="match status" value="1"/>
</dbReference>
<dbReference type="InterPro" id="IPR039801">
    <property type="entry name" value="EPS8-like"/>
</dbReference>
<dbReference type="InterPro" id="IPR041418">
    <property type="entry name" value="SAM_3"/>
</dbReference>
<evidence type="ECO:0000256" key="1">
    <source>
        <dbReference type="ARBA" id="ARBA00004496"/>
    </source>
</evidence>
<dbReference type="InterPro" id="IPR011993">
    <property type="entry name" value="PH-like_dom_sf"/>
</dbReference>
<comment type="subcellular location">
    <subcellularLocation>
        <location evidence="1">Cytoplasm</location>
    </subcellularLocation>
</comment>
<keyword evidence="3 6" id="KW-0728">SH3 domain</keyword>
<dbReference type="Ensembl" id="ENSORLT00020000120.1">
    <property type="protein sequence ID" value="ENSORLP00020027144.1"/>
    <property type="gene ID" value="ENSORLG00020009966.1"/>
</dbReference>
<dbReference type="AlphaFoldDB" id="A0A3P9M2H1"/>
<dbReference type="InterPro" id="IPR055093">
    <property type="entry name" value="EPS8_2nd"/>
</dbReference>
<dbReference type="SUPFAM" id="SSF47769">
    <property type="entry name" value="SAM/Pointed domain"/>
    <property type="match status" value="1"/>
</dbReference>
<dbReference type="SUPFAM" id="SSF50044">
    <property type="entry name" value="SH3-domain"/>
    <property type="match status" value="1"/>
</dbReference>
<evidence type="ECO:0000256" key="6">
    <source>
        <dbReference type="PROSITE-ProRule" id="PRU00192"/>
    </source>
</evidence>
<name>A0A3P9M2H1_ORYLA</name>
<dbReference type="InterPro" id="IPR013625">
    <property type="entry name" value="PTB"/>
</dbReference>
<protein>
    <submittedName>
        <fullName evidence="9">Eps8 like 1b</fullName>
    </submittedName>
</protein>
<organism evidence="9 10">
    <name type="scientific">Oryzias latipes</name>
    <name type="common">Japanese rice fish</name>
    <name type="synonym">Japanese killifish</name>
    <dbReference type="NCBI Taxonomy" id="8090"/>
    <lineage>
        <taxon>Eukaryota</taxon>
        <taxon>Metazoa</taxon>
        <taxon>Chordata</taxon>
        <taxon>Craniata</taxon>
        <taxon>Vertebrata</taxon>
        <taxon>Euteleostomi</taxon>
        <taxon>Actinopterygii</taxon>
        <taxon>Neopterygii</taxon>
        <taxon>Teleostei</taxon>
        <taxon>Neoteleostei</taxon>
        <taxon>Acanthomorphata</taxon>
        <taxon>Ovalentaria</taxon>
        <taxon>Atherinomorphae</taxon>
        <taxon>Beloniformes</taxon>
        <taxon>Adrianichthyidae</taxon>
        <taxon>Oryziinae</taxon>
        <taxon>Oryzias</taxon>
    </lineage>
</organism>
<dbReference type="PANTHER" id="PTHR12287:SF24">
    <property type="entry name" value="EPIDERMAL GROWTH FACTOR RECEPTOR KINASE SUBSTRATE 8-LIKE PROTEIN 1 ISOFORM X1"/>
    <property type="match status" value="1"/>
</dbReference>
<dbReference type="CDD" id="cd01210">
    <property type="entry name" value="PTB_EPS8"/>
    <property type="match status" value="1"/>
</dbReference>
<dbReference type="InterPro" id="IPR036028">
    <property type="entry name" value="SH3-like_dom_sf"/>
</dbReference>
<evidence type="ECO:0000259" key="8">
    <source>
        <dbReference type="PROSITE" id="PS50002"/>
    </source>
</evidence>
<evidence type="ECO:0000256" key="4">
    <source>
        <dbReference type="ARBA" id="ARBA00022490"/>
    </source>
</evidence>
<dbReference type="Gene3D" id="2.30.29.30">
    <property type="entry name" value="Pleckstrin-homology domain (PH domain)/Phosphotyrosine-binding domain (PTB)"/>
    <property type="match status" value="1"/>
</dbReference>
<evidence type="ECO:0000256" key="5">
    <source>
        <dbReference type="ARBA" id="ARBA00022553"/>
    </source>
</evidence>
<reference evidence="9" key="3">
    <citation type="submission" date="2025-08" db="UniProtKB">
        <authorList>
            <consortium name="Ensembl"/>
        </authorList>
    </citation>
    <scope>IDENTIFICATION</scope>
    <source>
        <strain evidence="9">HNI</strain>
    </source>
</reference>
<dbReference type="InterPro" id="IPR033928">
    <property type="entry name" value="EPS8_PTB"/>
</dbReference>
<feature type="region of interest" description="Disordered" evidence="7">
    <location>
        <begin position="477"/>
        <end position="527"/>
    </location>
</feature>
<dbReference type="GO" id="GO:0005737">
    <property type="term" value="C:cytoplasm"/>
    <property type="evidence" value="ECO:0007669"/>
    <property type="project" value="UniProtKB-SubCell"/>
</dbReference>
<dbReference type="Proteomes" id="UP000265180">
    <property type="component" value="Chromosome 19"/>
</dbReference>
<sequence>MSFKRHLVNHLLTFSLQDGDVQSVEEAQTRLSFLAESNKLWSQKMFLDIDGEAVHLRDITTQEEVESYALKNIYRCDPINSEKRFPSMLLLVCQVTEQTKPDILFFSCETVRAEQICEDITHGVSSSSTRGKSPLYPVRASPRDGEMLEPREIPSHPIAHAPNPPPVNPPPYPGLRAANGVNGGPDISFLRAEREVGILNHCFDDIESFMGKLQQTADAALVLSQRKTKKKKKSKKQSAEDEVLAAKAQPPQAEEFVEIFQKFKYCFSLLARLKSTIVSPSSEELVHHVFKPLDMMVKTTGGPAMGAAVSSPAMTNSAISLLQETLNEEEKQLWTSLGPNWTHPRSKLRGPVAPYTPVFLDGWKPEAARADGQVWEDPVESQHKHEALLVKQEQQPPQSKRLSDRNNYEDMVALPPDAERLYSCSYDFIARNNSELSVQQGETLEVIESSKRWWKCRNRFNQIGFVPFNILEPVTHIEHPTNGPPPAPTPPPANAPPKTLLGVQPSPPALPRTASSSPQRPHALPSYSQAVQVADETDKVMLVNDELLQRLTNGKANLNKPLVIPRSSETSVPLDYHSPPEEVTEWLRGKGFSEPTVKCLGVLTGAQLFSLTKDELREVIPEEGTRVYSQLTVQKALLEDARRATELEAVMEKQKMKVDLKLESSTL</sequence>
<dbReference type="Pfam" id="PF22975">
    <property type="entry name" value="EPS8_2nd"/>
    <property type="match status" value="1"/>
</dbReference>
<dbReference type="Gene3D" id="1.10.150.50">
    <property type="entry name" value="Transcription Factor, Ets-1"/>
    <property type="match status" value="1"/>
</dbReference>
<feature type="domain" description="SH3" evidence="8">
    <location>
        <begin position="417"/>
        <end position="476"/>
    </location>
</feature>
<feature type="region of interest" description="Disordered" evidence="7">
    <location>
        <begin position="389"/>
        <end position="408"/>
    </location>
</feature>
<dbReference type="PANTHER" id="PTHR12287">
    <property type="entry name" value="EPIDERMAL GROWTH FACTOR RECEPTOR KINASE SUBSTRATE EPS8-RELATED PROTEIN"/>
    <property type="match status" value="1"/>
</dbReference>
<feature type="compositionally biased region" description="Pro residues" evidence="7">
    <location>
        <begin position="482"/>
        <end position="495"/>
    </location>
</feature>
<dbReference type="FunFam" id="1.10.150.50:FF:000023">
    <property type="entry name" value="Epidermal growth factor receptor kinase substrate 8"/>
    <property type="match status" value="1"/>
</dbReference>
<keyword evidence="5" id="KW-0597">Phosphoprotein</keyword>
<evidence type="ECO:0000313" key="9">
    <source>
        <dbReference type="Ensembl" id="ENSORLP00020027144.1"/>
    </source>
</evidence>
<dbReference type="Pfam" id="PF00018">
    <property type="entry name" value="SH3_1"/>
    <property type="match status" value="1"/>
</dbReference>
<keyword evidence="4" id="KW-0963">Cytoplasm</keyword>
<dbReference type="SMART" id="SM00326">
    <property type="entry name" value="SH3"/>
    <property type="match status" value="1"/>
</dbReference>
<evidence type="ECO:0000313" key="10">
    <source>
        <dbReference type="Proteomes" id="UP000265180"/>
    </source>
</evidence>
<reference evidence="9" key="4">
    <citation type="submission" date="2025-09" db="UniProtKB">
        <authorList>
            <consortium name="Ensembl"/>
        </authorList>
    </citation>
    <scope>IDENTIFICATION</scope>
    <source>
        <strain evidence="9">HNI</strain>
    </source>
</reference>
<evidence type="ECO:0000256" key="2">
    <source>
        <dbReference type="ARBA" id="ARBA00006197"/>
    </source>
</evidence>
<dbReference type="FunFam" id="2.30.30.40:FF:000071">
    <property type="entry name" value="Epidermal growth factor receptor kinase substrate 8"/>
    <property type="match status" value="1"/>
</dbReference>
<dbReference type="PROSITE" id="PS50002">
    <property type="entry name" value="SH3"/>
    <property type="match status" value="1"/>
</dbReference>
<dbReference type="CDD" id="cd09540">
    <property type="entry name" value="SAM_EPS8-like"/>
    <property type="match status" value="1"/>
</dbReference>
<dbReference type="InterPro" id="IPR013761">
    <property type="entry name" value="SAM/pointed_sf"/>
</dbReference>
<reference key="1">
    <citation type="journal article" date="2007" name="Nature">
        <title>The medaka draft genome and insights into vertebrate genome evolution.</title>
        <authorList>
            <person name="Kasahara M."/>
            <person name="Naruse K."/>
            <person name="Sasaki S."/>
            <person name="Nakatani Y."/>
            <person name="Qu W."/>
            <person name="Ahsan B."/>
            <person name="Yamada T."/>
            <person name="Nagayasu Y."/>
            <person name="Doi K."/>
            <person name="Kasai Y."/>
            <person name="Jindo T."/>
            <person name="Kobayashi D."/>
            <person name="Shimada A."/>
            <person name="Toyoda A."/>
            <person name="Kuroki Y."/>
            <person name="Fujiyama A."/>
            <person name="Sasaki T."/>
            <person name="Shimizu A."/>
            <person name="Asakawa S."/>
            <person name="Shimizu N."/>
            <person name="Hashimoto S."/>
            <person name="Yang J."/>
            <person name="Lee Y."/>
            <person name="Matsushima K."/>
            <person name="Sugano S."/>
            <person name="Sakaizumi M."/>
            <person name="Narita T."/>
            <person name="Ohishi K."/>
            <person name="Haga S."/>
            <person name="Ohta F."/>
            <person name="Nomoto H."/>
            <person name="Nogata K."/>
            <person name="Morishita T."/>
            <person name="Endo T."/>
            <person name="Shin-I T."/>
            <person name="Takeda H."/>
            <person name="Morishita S."/>
            <person name="Kohara Y."/>
        </authorList>
    </citation>
    <scope>NUCLEOTIDE SEQUENCE [LARGE SCALE GENOMIC DNA]</scope>
    <source>
        <strain>Hd-rR</strain>
    </source>
</reference>
<proteinExistence type="inferred from homology"/>
<dbReference type="Pfam" id="PF18016">
    <property type="entry name" value="SAM_3"/>
    <property type="match status" value="1"/>
</dbReference>
<dbReference type="InterPro" id="IPR001452">
    <property type="entry name" value="SH3_domain"/>
</dbReference>
<evidence type="ECO:0000256" key="7">
    <source>
        <dbReference type="SAM" id="MobiDB-lite"/>
    </source>
</evidence>
<accession>A0A3P9M2H1</accession>
<reference evidence="9 10" key="2">
    <citation type="submission" date="2017-04" db="EMBL/GenBank/DDBJ databases">
        <title>CpG methylation of centromeres and impact of large insertions on vertebrate speciation.</title>
        <authorList>
            <person name="Ichikawa K."/>
            <person name="Yoshimura J."/>
            <person name="Morishita S."/>
        </authorList>
    </citation>
    <scope>NUCLEOTIDE SEQUENCE</scope>
    <source>
        <strain evidence="9 10">HNI</strain>
    </source>
</reference>
<comment type="similarity">
    <text evidence="2">Belongs to the EPS8 family.</text>
</comment>
<evidence type="ECO:0000256" key="3">
    <source>
        <dbReference type="ARBA" id="ARBA00022443"/>
    </source>
</evidence>
<dbReference type="Gene3D" id="2.30.30.40">
    <property type="entry name" value="SH3 Domains"/>
    <property type="match status" value="1"/>
</dbReference>